<proteinExistence type="predicted"/>
<feature type="compositionally biased region" description="Polar residues" evidence="1">
    <location>
        <begin position="1"/>
        <end position="21"/>
    </location>
</feature>
<protein>
    <submittedName>
        <fullName evidence="2">Uncharacterized protein</fullName>
    </submittedName>
</protein>
<reference evidence="2" key="1">
    <citation type="submission" date="2016-03" db="EMBL/GenBank/DDBJ databases">
        <title>Draft genome sequence of Rosellinia necatrix.</title>
        <authorList>
            <person name="Kanematsu S."/>
        </authorList>
    </citation>
    <scope>NUCLEOTIDE SEQUENCE [LARGE SCALE GENOMIC DNA]</scope>
    <source>
        <strain evidence="2">W97</strain>
    </source>
</reference>
<name>A0A1S8A6Z2_ROSNE</name>
<evidence type="ECO:0000256" key="1">
    <source>
        <dbReference type="SAM" id="MobiDB-lite"/>
    </source>
</evidence>
<dbReference type="OrthoDB" id="4766313at2759"/>
<feature type="region of interest" description="Disordered" evidence="1">
    <location>
        <begin position="1"/>
        <end position="46"/>
    </location>
</feature>
<dbReference type="Proteomes" id="UP000054516">
    <property type="component" value="Unassembled WGS sequence"/>
</dbReference>
<accession>A0A1S8A6Z2</accession>
<dbReference type="AlphaFoldDB" id="A0A1S8A6Z2"/>
<gene>
    <name evidence="2" type="ORF">SAMD00023353_0701640</name>
</gene>
<dbReference type="EMBL" id="DF977452">
    <property type="protein sequence ID" value="GAW25480.1"/>
    <property type="molecule type" value="Genomic_DNA"/>
</dbReference>
<evidence type="ECO:0000313" key="2">
    <source>
        <dbReference type="EMBL" id="GAW25480.1"/>
    </source>
</evidence>
<evidence type="ECO:0000313" key="3">
    <source>
        <dbReference type="Proteomes" id="UP000054516"/>
    </source>
</evidence>
<sequence>MPESSTAPRRTSVSSLASANTLVEEEHRAPEPTPIPRRTHKRSKTSENIAKFGKRMSWSAVDRDTLAKVFSTFPC</sequence>
<keyword evidence="3" id="KW-1185">Reference proteome</keyword>
<organism evidence="2">
    <name type="scientific">Rosellinia necatrix</name>
    <name type="common">White root-rot fungus</name>
    <dbReference type="NCBI Taxonomy" id="77044"/>
    <lineage>
        <taxon>Eukaryota</taxon>
        <taxon>Fungi</taxon>
        <taxon>Dikarya</taxon>
        <taxon>Ascomycota</taxon>
        <taxon>Pezizomycotina</taxon>
        <taxon>Sordariomycetes</taxon>
        <taxon>Xylariomycetidae</taxon>
        <taxon>Xylariales</taxon>
        <taxon>Xylariaceae</taxon>
        <taxon>Rosellinia</taxon>
    </lineage>
</organism>